<dbReference type="Gene3D" id="1.10.287.70">
    <property type="match status" value="1"/>
</dbReference>
<dbReference type="InterPro" id="IPR051021">
    <property type="entry name" value="Mito_Ser/Thr_phosphatase"/>
</dbReference>
<keyword evidence="6 11" id="KW-1133">Transmembrane helix</keyword>
<evidence type="ECO:0000256" key="6">
    <source>
        <dbReference type="ARBA" id="ARBA00022989"/>
    </source>
</evidence>
<dbReference type="InterPro" id="IPR015947">
    <property type="entry name" value="PUA-like_sf"/>
</dbReference>
<name>A0A1Q9ESW7_SYMMI</name>
<feature type="region of interest" description="Disordered" evidence="10">
    <location>
        <begin position="96"/>
        <end position="233"/>
    </location>
</feature>
<dbReference type="SMART" id="SM00855">
    <property type="entry name" value="PGAM"/>
    <property type="match status" value="1"/>
</dbReference>
<dbReference type="Gene3D" id="3.40.50.1240">
    <property type="entry name" value="Phosphoglycerate mutase-like"/>
    <property type="match status" value="1"/>
</dbReference>
<dbReference type="InterPro" id="IPR002048">
    <property type="entry name" value="EF_hand_dom"/>
</dbReference>
<dbReference type="InterPro" id="IPR005821">
    <property type="entry name" value="Ion_trans_dom"/>
</dbReference>
<dbReference type="PROSITE" id="PS00018">
    <property type="entry name" value="EF_HAND_1"/>
    <property type="match status" value="2"/>
</dbReference>
<dbReference type="GO" id="GO:0016020">
    <property type="term" value="C:membrane"/>
    <property type="evidence" value="ECO:0007669"/>
    <property type="project" value="UniProtKB-SubCell"/>
</dbReference>
<dbReference type="InterPro" id="IPR018247">
    <property type="entry name" value="EF_Hand_1_Ca_BS"/>
</dbReference>
<feature type="domain" description="EF-hand" evidence="12">
    <location>
        <begin position="1018"/>
        <end position="1053"/>
    </location>
</feature>
<dbReference type="PANTHER" id="PTHR20935:SF0">
    <property type="entry name" value="SERINE_THREONINE-PROTEIN PHOSPHATASE PGAM5, MITOCHONDRIAL"/>
    <property type="match status" value="1"/>
</dbReference>
<feature type="compositionally biased region" description="Polar residues" evidence="10">
    <location>
        <begin position="272"/>
        <end position="297"/>
    </location>
</feature>
<keyword evidence="3 11" id="KW-0812">Transmembrane</keyword>
<dbReference type="Gene3D" id="1.20.120.350">
    <property type="entry name" value="Voltage-gated potassium channels. Chain C"/>
    <property type="match status" value="1"/>
</dbReference>
<evidence type="ECO:0000256" key="1">
    <source>
        <dbReference type="ARBA" id="ARBA00004141"/>
    </source>
</evidence>
<dbReference type="CDD" id="cd00051">
    <property type="entry name" value="EFh"/>
    <property type="match status" value="1"/>
</dbReference>
<protein>
    <recommendedName>
        <fullName evidence="8">Serine/threonine-protein phosphatase PGAM5, mitochondrial</fullName>
    </recommendedName>
    <alternativeName>
        <fullName evidence="9">Serine/threonine-protein phosphatase Pgam5, mitochondrial</fullName>
    </alternativeName>
</protein>
<feature type="region of interest" description="Disordered" evidence="10">
    <location>
        <begin position="249"/>
        <end position="302"/>
    </location>
</feature>
<dbReference type="InterPro" id="IPR027359">
    <property type="entry name" value="Volt_channel_dom_sf"/>
</dbReference>
<dbReference type="InterPro" id="IPR029033">
    <property type="entry name" value="His_PPase_superfam"/>
</dbReference>
<dbReference type="InterPro" id="IPR013078">
    <property type="entry name" value="His_Pase_superF_clade-1"/>
</dbReference>
<dbReference type="GO" id="GO:0004722">
    <property type="term" value="F:protein serine/threonine phosphatase activity"/>
    <property type="evidence" value="ECO:0007669"/>
    <property type="project" value="TreeGrafter"/>
</dbReference>
<dbReference type="EMBL" id="LSRX01000076">
    <property type="protein sequence ID" value="OLQ10506.1"/>
    <property type="molecule type" value="Genomic_DNA"/>
</dbReference>
<evidence type="ECO:0000256" key="9">
    <source>
        <dbReference type="ARBA" id="ARBA00040722"/>
    </source>
</evidence>
<evidence type="ECO:0000256" key="4">
    <source>
        <dbReference type="ARBA" id="ARBA00022801"/>
    </source>
</evidence>
<dbReference type="GO" id="GO:0005509">
    <property type="term" value="F:calcium ion binding"/>
    <property type="evidence" value="ECO:0007669"/>
    <property type="project" value="InterPro"/>
</dbReference>
<evidence type="ECO:0000256" key="3">
    <source>
        <dbReference type="ARBA" id="ARBA00022692"/>
    </source>
</evidence>
<dbReference type="GO" id="GO:0090141">
    <property type="term" value="P:positive regulation of mitochondrial fission"/>
    <property type="evidence" value="ECO:0007669"/>
    <property type="project" value="TreeGrafter"/>
</dbReference>
<dbReference type="PANTHER" id="PTHR20935">
    <property type="entry name" value="PHOSPHOGLYCERATE MUTASE-RELATED"/>
    <property type="match status" value="1"/>
</dbReference>
<feature type="compositionally biased region" description="Pro residues" evidence="10">
    <location>
        <begin position="101"/>
        <end position="122"/>
    </location>
</feature>
<dbReference type="Pfam" id="PF00300">
    <property type="entry name" value="His_Phos_1"/>
    <property type="match status" value="1"/>
</dbReference>
<feature type="region of interest" description="Disordered" evidence="10">
    <location>
        <begin position="1865"/>
        <end position="1890"/>
    </location>
</feature>
<feature type="compositionally biased region" description="Basic and acidic residues" evidence="10">
    <location>
        <begin position="152"/>
        <end position="164"/>
    </location>
</feature>
<dbReference type="InterPro" id="IPR011992">
    <property type="entry name" value="EF-hand-dom_pair"/>
</dbReference>
<proteinExistence type="inferred from homology"/>
<dbReference type="SUPFAM" id="SSF81324">
    <property type="entry name" value="Voltage-gated potassium channels"/>
    <property type="match status" value="1"/>
</dbReference>
<dbReference type="Gene3D" id="1.10.238.10">
    <property type="entry name" value="EF-hand"/>
    <property type="match status" value="1"/>
</dbReference>
<evidence type="ECO:0000313" key="14">
    <source>
        <dbReference type="Proteomes" id="UP000186817"/>
    </source>
</evidence>
<evidence type="ECO:0000256" key="10">
    <source>
        <dbReference type="SAM" id="MobiDB-lite"/>
    </source>
</evidence>
<keyword evidence="14" id="KW-1185">Reference proteome</keyword>
<gene>
    <name evidence="13" type="primary">pgam5</name>
    <name evidence="13" type="ORF">AK812_SmicGene5781</name>
</gene>
<keyword evidence="7 11" id="KW-0472">Membrane</keyword>
<evidence type="ECO:0000256" key="8">
    <source>
        <dbReference type="ARBA" id="ARBA00039765"/>
    </source>
</evidence>
<accession>A0A1Q9ESW7</accession>
<dbReference type="SUPFAM" id="SSF88697">
    <property type="entry name" value="PUA domain-like"/>
    <property type="match status" value="1"/>
</dbReference>
<organism evidence="13 14">
    <name type="scientific">Symbiodinium microadriaticum</name>
    <name type="common">Dinoflagellate</name>
    <name type="synonym">Zooxanthella microadriatica</name>
    <dbReference type="NCBI Taxonomy" id="2951"/>
    <lineage>
        <taxon>Eukaryota</taxon>
        <taxon>Sar</taxon>
        <taxon>Alveolata</taxon>
        <taxon>Dinophyceae</taxon>
        <taxon>Suessiales</taxon>
        <taxon>Symbiodiniaceae</taxon>
        <taxon>Symbiodinium</taxon>
    </lineage>
</organism>
<dbReference type="GO" id="GO:0005216">
    <property type="term" value="F:monoatomic ion channel activity"/>
    <property type="evidence" value="ECO:0007669"/>
    <property type="project" value="InterPro"/>
</dbReference>
<dbReference type="Proteomes" id="UP000186817">
    <property type="component" value="Unassembled WGS sequence"/>
</dbReference>
<dbReference type="OrthoDB" id="431962at2759"/>
<comment type="similarity">
    <text evidence="2">Belongs to the phosphoglycerate mutase family. BPG-dependent PGAM subfamily.</text>
</comment>
<feature type="compositionally biased region" description="Basic and acidic residues" evidence="10">
    <location>
        <begin position="1132"/>
        <end position="1146"/>
    </location>
</feature>
<dbReference type="PROSITE" id="PS50222">
    <property type="entry name" value="EF_HAND_2"/>
    <property type="match status" value="2"/>
</dbReference>
<reference evidence="13 14" key="1">
    <citation type="submission" date="2016-02" db="EMBL/GenBank/DDBJ databases">
        <title>Genome analysis of coral dinoflagellate symbionts highlights evolutionary adaptations to a symbiotic lifestyle.</title>
        <authorList>
            <person name="Aranda M."/>
            <person name="Li Y."/>
            <person name="Liew Y.J."/>
            <person name="Baumgarten S."/>
            <person name="Simakov O."/>
            <person name="Wilson M."/>
            <person name="Piel J."/>
            <person name="Ashoor H."/>
            <person name="Bougouffa S."/>
            <person name="Bajic V.B."/>
            <person name="Ryu T."/>
            <person name="Ravasi T."/>
            <person name="Bayer T."/>
            <person name="Micklem G."/>
            <person name="Kim H."/>
            <person name="Bhak J."/>
            <person name="Lajeunesse T.C."/>
            <person name="Voolstra C.R."/>
        </authorList>
    </citation>
    <scope>NUCLEOTIDE SEQUENCE [LARGE SCALE GENOMIC DNA]</scope>
    <source>
        <strain evidence="13 14">CCMP2467</strain>
    </source>
</reference>
<comment type="subcellular location">
    <subcellularLocation>
        <location evidence="1">Membrane</location>
        <topology evidence="1">Multi-pass membrane protein</topology>
    </subcellularLocation>
</comment>
<dbReference type="Pfam" id="PF00520">
    <property type="entry name" value="Ion_trans"/>
    <property type="match status" value="2"/>
</dbReference>
<dbReference type="SUPFAM" id="SSF47473">
    <property type="entry name" value="EF-hand"/>
    <property type="match status" value="1"/>
</dbReference>
<dbReference type="SUPFAM" id="SSF53254">
    <property type="entry name" value="Phosphoglycerate mutase-like"/>
    <property type="match status" value="1"/>
</dbReference>
<feature type="region of interest" description="Disordered" evidence="10">
    <location>
        <begin position="1608"/>
        <end position="1634"/>
    </location>
</feature>
<dbReference type="CDD" id="cd07067">
    <property type="entry name" value="HP_PGM_like"/>
    <property type="match status" value="1"/>
</dbReference>
<keyword evidence="4" id="KW-0378">Hydrolase</keyword>
<feature type="transmembrane region" description="Helical" evidence="11">
    <location>
        <begin position="892"/>
        <end position="915"/>
    </location>
</feature>
<feature type="region of interest" description="Disordered" evidence="10">
    <location>
        <begin position="1132"/>
        <end position="1175"/>
    </location>
</feature>
<comment type="caution">
    <text evidence="13">The sequence shown here is derived from an EMBL/GenBank/DDBJ whole genome shotgun (WGS) entry which is preliminary data.</text>
</comment>
<dbReference type="SMART" id="SM00054">
    <property type="entry name" value="EFh"/>
    <property type="match status" value="2"/>
</dbReference>
<dbReference type="GO" id="GO:0005739">
    <property type="term" value="C:mitochondrion"/>
    <property type="evidence" value="ECO:0007669"/>
    <property type="project" value="TreeGrafter"/>
</dbReference>
<evidence type="ECO:0000256" key="7">
    <source>
        <dbReference type="ARBA" id="ARBA00023136"/>
    </source>
</evidence>
<evidence type="ECO:0000256" key="5">
    <source>
        <dbReference type="ARBA" id="ARBA00022837"/>
    </source>
</evidence>
<feature type="domain" description="EF-hand" evidence="12">
    <location>
        <begin position="1061"/>
        <end position="1096"/>
    </location>
</feature>
<keyword evidence="5" id="KW-0106">Calcium</keyword>
<evidence type="ECO:0000259" key="12">
    <source>
        <dbReference type="PROSITE" id="PS50222"/>
    </source>
</evidence>
<evidence type="ECO:0000313" key="13">
    <source>
        <dbReference type="EMBL" id="OLQ10506.1"/>
    </source>
</evidence>
<feature type="compositionally biased region" description="Basic and acidic residues" evidence="10">
    <location>
        <begin position="1879"/>
        <end position="1890"/>
    </location>
</feature>
<evidence type="ECO:0000256" key="2">
    <source>
        <dbReference type="ARBA" id="ARBA00006717"/>
    </source>
</evidence>
<dbReference type="Pfam" id="PF13499">
    <property type="entry name" value="EF-hand_7"/>
    <property type="match status" value="1"/>
</dbReference>
<sequence length="1932" mass="213955">MSVMGASGAGPGPDRWKELEMKLTEVCQQHQESIQRCFADFVQQAPAVASQLTLVESKFADAVPNPPLARAPSRQSRLPPLDAVVSPSAKTARFAEISDAPLPPTALPPTLPPPRSPGPSDPESPEGAESGTKAEVAAEAPGAPNGSALEGGAREVQTDTKAAEPETASPIDPVEVPGLAYVAEEPANQTSDSPLQKGLVPRSSRRRSAQLPAEDLPEIEEGQSLGDPGLSAVTGSCSTGLAHHVKLSNSKEWSNDDEPPDTLPGVPDGLVTTPQLQSLHTLQSGDSEGNPGRNRSNPALRKSNFIAHENRRKVFEKQSKIQRLTESPAFESVSGFLILLNCLFVAWQTQAKALDDEFRANAGLELVVSEPFEFTVLQGIFLVCFSSELGLRFMADKWYLFSCSNPNAFWNWLDLMVVTFDLVSIFLEVWVQFSLLRVIRVIRVIRVAKMIRAQSKEYTNRRITSWKRDSDCFAMEVFRYLQSSGFQPPALRVTQARQSSVASRRRTTATVLAGGGLAGVLQHGRKRMVKRATLDDVQWLPEEASLESEGKVEIPLLLVEDVYLPGAPVVLPVADVSTKKLYDSMLAAGGRYLGAVLYNKEQNQIAAYATLLYLEDLVESRQGYLALHFAVGRARLRRCLPVDDFLRAEADLLWDESEEALNGADALSEELSELERLQQQRGSQGDGLRSALILEPPLPPPVQAVQGLWRAKSGVRIRIDGMEVQDLGKLEVQSNGQLAVQLGSQPFSATLTYGAAETVDVLTWDDGDVWQRLAAPPPARTSRSAASIWQAARRWRTLGTWRAEARRGEARWTSATELAKSRKARVWDPESTQSDEEGATAWASAAQKADSAARAELWEEVLRPCQRLLQVMRTFQELRLLMHSIISCIRSLIWVVAVLCLMLGMFSVMFTSAVGSTLDTAVQRRDPANSVLIEHFGTLDRSTINLYMAMTGGTDWSVQYDAMRPLSGIYLALFLLYITFSIYALANVVTGIFLENARNSGKRDREHVIAEELQTKTQFLHELQRVFDEMDANDSGTISKEEFEGTLQDERVQAYFNAMKLDAREVEYLFALLDFDGSGEVSYSEFVDGCWKLQGEARSLDMKILQLEIESLSKLVHHVLAKVSTESRLRPIEDDAHAGRPEERSYFSRPSEGILGSFAPEEGTGIPDVPDKDCEMPLDRREQFLAATKRRHEVQWQLESEEEEEEEGSNVVIEEPVASPAPDSRTTKRHRVGGGLNQILHDAHAIKTLPSQESCAEIKETRSAPGKRGGQGGWQLGKQPIEMQLTMETLNTQRLDALERASSRLDTDLQGARETDRMRMLQPDEAVAAASMQTPGIGRTKTALEETMARLPQPLSALRPWVQAEVRVSRWFQHGRAFSSSASFKAEDRHWNPGVILAGAGLALGYYSEYGKKGRPGCEEKDWWKDPSKCSDASSLWQRGWNSDWDGRAPPTSLTTPVKTTGPIRHLLLIRHGQYNLDDEEHGLTDLGREQSAKLGQRLLSERLGLKKDRYGEVQVQYSGIWVSTVTRARQTAEILSSYLPDVPVQDPDPLLAEGKPTVPHPTSQQPARPADIWEDSVRMEAGFRKFVHRAVDHKRLAEKEAKREKKLKKELGEGYVPPEKQEAERTESEKEPEPQRVYEIYVCHMNLIRYFVMRALQLPPEAWLRLRGDNAGITEIIIHPDGRVSLSRFADVGHLPIEMGQGKSSIGCAHLAQLEKALAVRSLKALPGRLVTSSHARQRHPGEISVKFAQPGSLDTKGTSAWTDGIAAFCPADYEPAMLDSGPQRIQQARQMHRLGMLDQFGFSAQLEQSQSPAAGKIPHKLAHCPWCFWSPLVSFGVLGALRFVEVSAVREALSAPRAQALQRMRQESKGKGRARKERQGLDRQHCEEGEIASASESVEVDELGCQEVLLAGRIVISDEGVITVATTVPW</sequence>
<evidence type="ECO:0000256" key="11">
    <source>
        <dbReference type="SAM" id="Phobius"/>
    </source>
</evidence>
<feature type="compositionally biased region" description="Basic and acidic residues" evidence="10">
    <location>
        <begin position="1620"/>
        <end position="1634"/>
    </location>
</feature>
<feature type="transmembrane region" description="Helical" evidence="11">
    <location>
        <begin position="969"/>
        <end position="994"/>
    </location>
</feature>